<sequence length="132" mass="13987">MKAKVTLALGGTFAGLGVALGAFAAHSLQKILSPQLLNVFQTGVQYQFIHALAIIVCGALLATRLTDKSQKYFALAANCFIIGIFCFSGSLYAIALTGVKWLGPITPFGGLAFMLGWGLFVFAALQIKEVDQ</sequence>
<comment type="subcellular location">
    <subcellularLocation>
        <location evidence="1">Membrane</location>
        <topology evidence="1">Multi-pass membrane protein</topology>
    </subcellularLocation>
</comment>
<evidence type="ECO:0000313" key="8">
    <source>
        <dbReference type="Proteomes" id="UP000269041"/>
    </source>
</evidence>
<keyword evidence="4 6" id="KW-1133">Transmembrane helix</keyword>
<accession>A0A3R9DZ47</accession>
<organism evidence="7 8">
    <name type="scientific">Vibrio pectenicida</name>
    <dbReference type="NCBI Taxonomy" id="62763"/>
    <lineage>
        <taxon>Bacteria</taxon>
        <taxon>Pseudomonadati</taxon>
        <taxon>Pseudomonadota</taxon>
        <taxon>Gammaproteobacteria</taxon>
        <taxon>Vibrionales</taxon>
        <taxon>Vibrionaceae</taxon>
        <taxon>Vibrio</taxon>
    </lineage>
</organism>
<evidence type="ECO:0000313" key="7">
    <source>
        <dbReference type="EMBL" id="RSD30614.1"/>
    </source>
</evidence>
<feature type="transmembrane region" description="Helical" evidence="6">
    <location>
        <begin position="101"/>
        <end position="125"/>
    </location>
</feature>
<dbReference type="GO" id="GO:0005886">
    <property type="term" value="C:plasma membrane"/>
    <property type="evidence" value="ECO:0007669"/>
    <property type="project" value="TreeGrafter"/>
</dbReference>
<dbReference type="PANTHER" id="PTHR43461">
    <property type="entry name" value="TRANSMEMBRANE PROTEIN 256"/>
    <property type="match status" value="1"/>
</dbReference>
<comment type="caution">
    <text evidence="7">The sequence shown here is derived from an EMBL/GenBank/DDBJ whole genome shotgun (WGS) entry which is preliminary data.</text>
</comment>
<evidence type="ECO:0000256" key="6">
    <source>
        <dbReference type="SAM" id="Phobius"/>
    </source>
</evidence>
<dbReference type="OrthoDB" id="9802121at2"/>
<reference evidence="7 8" key="1">
    <citation type="submission" date="2018-12" db="EMBL/GenBank/DDBJ databases">
        <title>Genomic taxonomy of the Vibrionaceae family.</title>
        <authorList>
            <person name="Gomez-Gil B."/>
            <person name="Enciso-Ibarra K."/>
        </authorList>
    </citation>
    <scope>NUCLEOTIDE SEQUENCE [LARGE SCALE GENOMIC DNA]</scope>
    <source>
        <strain evidence="7 8">CAIM 594</strain>
    </source>
</reference>
<keyword evidence="3 6" id="KW-0812">Transmembrane</keyword>
<dbReference type="InterPro" id="IPR006696">
    <property type="entry name" value="DUF423"/>
</dbReference>
<dbReference type="Proteomes" id="UP000269041">
    <property type="component" value="Unassembled WGS sequence"/>
</dbReference>
<evidence type="ECO:0000256" key="1">
    <source>
        <dbReference type="ARBA" id="ARBA00004141"/>
    </source>
</evidence>
<dbReference type="EMBL" id="RSFA01000059">
    <property type="protein sequence ID" value="RSD30614.1"/>
    <property type="molecule type" value="Genomic_DNA"/>
</dbReference>
<comment type="similarity">
    <text evidence="2">Belongs to the UPF0382 family.</text>
</comment>
<evidence type="ECO:0000256" key="5">
    <source>
        <dbReference type="ARBA" id="ARBA00023136"/>
    </source>
</evidence>
<dbReference type="AlphaFoldDB" id="A0A3R9DZ47"/>
<keyword evidence="5 6" id="KW-0472">Membrane</keyword>
<feature type="transmembrane region" description="Helical" evidence="6">
    <location>
        <begin position="72"/>
        <end position="95"/>
    </location>
</feature>
<evidence type="ECO:0000256" key="4">
    <source>
        <dbReference type="ARBA" id="ARBA00022989"/>
    </source>
</evidence>
<evidence type="ECO:0000256" key="3">
    <source>
        <dbReference type="ARBA" id="ARBA00022692"/>
    </source>
</evidence>
<keyword evidence="8" id="KW-1185">Reference proteome</keyword>
<feature type="transmembrane region" description="Helical" evidence="6">
    <location>
        <begin position="48"/>
        <end position="65"/>
    </location>
</feature>
<dbReference type="RefSeq" id="WP_125322179.1">
    <property type="nucleotide sequence ID" value="NZ_AP024889.1"/>
</dbReference>
<dbReference type="PANTHER" id="PTHR43461:SF1">
    <property type="entry name" value="TRANSMEMBRANE PROTEIN 256"/>
    <property type="match status" value="1"/>
</dbReference>
<evidence type="ECO:0000256" key="2">
    <source>
        <dbReference type="ARBA" id="ARBA00009694"/>
    </source>
</evidence>
<protein>
    <submittedName>
        <fullName evidence="7">DUF423 domain-containing protein</fullName>
    </submittedName>
</protein>
<dbReference type="Pfam" id="PF04241">
    <property type="entry name" value="DUF423"/>
    <property type="match status" value="1"/>
</dbReference>
<gene>
    <name evidence="7" type="ORF">EJA03_13025</name>
</gene>
<name>A0A3R9DZ47_9VIBR</name>
<proteinExistence type="inferred from homology"/>